<gene>
    <name evidence="5" type="ORF">ATO9_17400</name>
</gene>
<dbReference type="PANTHER" id="PTHR34698">
    <property type="entry name" value="5-OXOPROLINASE SUBUNIT B"/>
    <property type="match status" value="1"/>
</dbReference>
<dbReference type="InterPro" id="IPR029000">
    <property type="entry name" value="Cyclophilin-like_dom_sf"/>
</dbReference>
<reference evidence="5 6" key="1">
    <citation type="journal article" date="2015" name="Antonie Van Leeuwenhoek">
        <title>Pseudooceanicola atlanticus gen. nov. sp. nov., isolated from surface seawater of the Atlantic Ocean and reclassification of Oceanicola batsensis, Oceanicola marinus, Oceanicola nitratireducens, Oceanicola nanhaiensis, Oceanicola antarcticus and Oceanicola flagellatus, as Pseudooceanicola batsensis comb. nov., Pseudooceanicola marinus comb. nov., Pseudooceanicola nitratireducens comb. nov., Pseudooceanicola nanhaiensis comb. nov., Pseudooceanicola antarcticus comb. nov., and Pseudooceanicola flagellatus comb. nov.</title>
        <authorList>
            <person name="Lai Q."/>
            <person name="Li G."/>
            <person name="Liu X."/>
            <person name="Du Y."/>
            <person name="Sun F."/>
            <person name="Shao Z."/>
        </authorList>
    </citation>
    <scope>NUCLEOTIDE SEQUENCE [LARGE SCALE GENOMIC DNA]</scope>
    <source>
        <strain evidence="5 6">22II-s11g</strain>
    </source>
</reference>
<dbReference type="InterPro" id="IPR010016">
    <property type="entry name" value="PxpB"/>
</dbReference>
<evidence type="ECO:0000313" key="5">
    <source>
        <dbReference type="EMBL" id="KGM47615.1"/>
    </source>
</evidence>
<keyword evidence="3" id="KW-0067">ATP-binding</keyword>
<feature type="domain" description="Carboxyltransferase" evidence="4">
    <location>
        <begin position="9"/>
        <end position="213"/>
    </location>
</feature>
<keyword evidence="1" id="KW-0547">Nucleotide-binding</keyword>
<organism evidence="5 6">
    <name type="scientific">Pseudooceanicola atlanticus</name>
    <dbReference type="NCBI Taxonomy" id="1461694"/>
    <lineage>
        <taxon>Bacteria</taxon>
        <taxon>Pseudomonadati</taxon>
        <taxon>Pseudomonadota</taxon>
        <taxon>Alphaproteobacteria</taxon>
        <taxon>Rhodobacterales</taxon>
        <taxon>Paracoccaceae</taxon>
        <taxon>Pseudooceanicola</taxon>
    </lineage>
</organism>
<dbReference type="SUPFAM" id="SSF160467">
    <property type="entry name" value="PH0987 N-terminal domain-like"/>
    <property type="match status" value="1"/>
</dbReference>
<comment type="caution">
    <text evidence="5">The sequence shown here is derived from an EMBL/GenBank/DDBJ whole genome shotgun (WGS) entry which is preliminary data.</text>
</comment>
<evidence type="ECO:0000256" key="3">
    <source>
        <dbReference type="ARBA" id="ARBA00022840"/>
    </source>
</evidence>
<dbReference type="EMBL" id="AQQX01000009">
    <property type="protein sequence ID" value="KGM47615.1"/>
    <property type="molecule type" value="Genomic_DNA"/>
</dbReference>
<evidence type="ECO:0000256" key="2">
    <source>
        <dbReference type="ARBA" id="ARBA00022801"/>
    </source>
</evidence>
<dbReference type="AlphaFoldDB" id="A0A0A0EBI3"/>
<evidence type="ECO:0000256" key="1">
    <source>
        <dbReference type="ARBA" id="ARBA00022741"/>
    </source>
</evidence>
<name>A0A0A0EBI3_9RHOB</name>
<dbReference type="SUPFAM" id="SSF50891">
    <property type="entry name" value="Cyclophilin-like"/>
    <property type="match status" value="1"/>
</dbReference>
<dbReference type="Gene3D" id="3.30.1360.40">
    <property type="match status" value="1"/>
</dbReference>
<dbReference type="SMART" id="SM00796">
    <property type="entry name" value="AHS1"/>
    <property type="match status" value="1"/>
</dbReference>
<dbReference type="Proteomes" id="UP000030004">
    <property type="component" value="Unassembled WGS sequence"/>
</dbReference>
<dbReference type="GO" id="GO:0005524">
    <property type="term" value="F:ATP binding"/>
    <property type="evidence" value="ECO:0007669"/>
    <property type="project" value="UniProtKB-KW"/>
</dbReference>
<evidence type="ECO:0000313" key="6">
    <source>
        <dbReference type="Proteomes" id="UP000030004"/>
    </source>
</evidence>
<dbReference type="eggNOG" id="COG2049">
    <property type="taxonomic scope" value="Bacteria"/>
</dbReference>
<dbReference type="RefSeq" id="WP_043752142.1">
    <property type="nucleotide sequence ID" value="NZ_AQQX01000009.1"/>
</dbReference>
<dbReference type="GO" id="GO:0016787">
    <property type="term" value="F:hydrolase activity"/>
    <property type="evidence" value="ECO:0007669"/>
    <property type="project" value="UniProtKB-KW"/>
</dbReference>
<dbReference type="OrthoDB" id="9778567at2"/>
<dbReference type="Gene3D" id="2.40.100.10">
    <property type="entry name" value="Cyclophilin-like"/>
    <property type="match status" value="1"/>
</dbReference>
<evidence type="ECO:0000259" key="4">
    <source>
        <dbReference type="SMART" id="SM00796"/>
    </source>
</evidence>
<proteinExistence type="predicted"/>
<dbReference type="STRING" id="1461694.ATO9_17400"/>
<keyword evidence="6" id="KW-1185">Reference proteome</keyword>
<protein>
    <recommendedName>
        <fullName evidence="4">Carboxyltransferase domain-containing protein</fullName>
    </recommendedName>
</protein>
<dbReference type="PANTHER" id="PTHR34698:SF2">
    <property type="entry name" value="5-OXOPROLINASE SUBUNIT B"/>
    <property type="match status" value="1"/>
</dbReference>
<dbReference type="InterPro" id="IPR003833">
    <property type="entry name" value="CT_C_D"/>
</dbReference>
<dbReference type="Pfam" id="PF02682">
    <property type="entry name" value="CT_C_D"/>
    <property type="match status" value="1"/>
</dbReference>
<sequence>MSETASLTPEILPFGPDGVVLRLGLSPDERVVAAVQVLRAALENAALPGVEEIAASLTSVLVRFDRARIGRTIVERAAAEVAQGVSETAGGLPDPKRRWTIPVAFGGEAGPQLAEVAQAARLSEAKAVEALIAAPLRVLAIGFAPGLPYLGLLPPEWDIPRMTDLTPTVPRGALVAAVRQLVLFTHPSPTGWRQVGRAAFHGFDPARDPAIYLAPGDEIRLERIGPSELDALEADNADGLGGATCQVLR</sequence>
<keyword evidence="2" id="KW-0378">Hydrolase</keyword>
<accession>A0A0A0EBI3</accession>